<sequence>MNFSTWQEFEEAIREILEHHGFTTRFRHVFKDEQGRAEIDVLAERYGLVLAIDAKRYTHGWYRLSAIKREAEKHAKRCERLERLEGRKVVPVVVPLIDDSVYLHKGAVIVPFVKLNDFLLNIHAYLHEFGFW</sequence>
<dbReference type="OrthoDB" id="26378at2157"/>
<dbReference type="GO" id="GO:0009307">
    <property type="term" value="P:DNA restriction-modification system"/>
    <property type="evidence" value="ECO:0007669"/>
    <property type="project" value="InterPro"/>
</dbReference>
<dbReference type="InParanoid" id="A0A0F7DC43"/>
<dbReference type="HOGENOM" id="CLU_1912261_0_0_2"/>
<dbReference type="GO" id="GO:0003677">
    <property type="term" value="F:DNA binding"/>
    <property type="evidence" value="ECO:0007669"/>
    <property type="project" value="InterPro"/>
</dbReference>
<organism evidence="2 3">
    <name type="scientific">Geoglobus ahangari</name>
    <dbReference type="NCBI Taxonomy" id="113653"/>
    <lineage>
        <taxon>Archaea</taxon>
        <taxon>Methanobacteriati</taxon>
        <taxon>Methanobacteriota</taxon>
        <taxon>Archaeoglobi</taxon>
        <taxon>Archaeoglobales</taxon>
        <taxon>Archaeoglobaceae</taxon>
        <taxon>Geoglobus</taxon>
    </lineage>
</organism>
<name>A0A0F7DC43_9EURY</name>
<dbReference type="AlphaFoldDB" id="A0A0F7DC43"/>
<dbReference type="GeneID" id="24803039"/>
<dbReference type="EMBL" id="CP011267">
    <property type="protein sequence ID" value="AKG92191.1"/>
    <property type="molecule type" value="Genomic_DNA"/>
</dbReference>
<dbReference type="SUPFAM" id="SSF52980">
    <property type="entry name" value="Restriction endonuclease-like"/>
    <property type="match status" value="1"/>
</dbReference>
<evidence type="ECO:0000259" key="1">
    <source>
        <dbReference type="Pfam" id="PF04471"/>
    </source>
</evidence>
<dbReference type="GO" id="GO:0004519">
    <property type="term" value="F:endonuclease activity"/>
    <property type="evidence" value="ECO:0007669"/>
    <property type="project" value="InterPro"/>
</dbReference>
<dbReference type="STRING" id="113653.GAH_00457"/>
<dbReference type="Pfam" id="PF04471">
    <property type="entry name" value="Mrr_cat"/>
    <property type="match status" value="1"/>
</dbReference>
<evidence type="ECO:0000313" key="2">
    <source>
        <dbReference type="EMBL" id="AKG92191.1"/>
    </source>
</evidence>
<keyword evidence="3" id="KW-1185">Reference proteome</keyword>
<reference evidence="2 3" key="1">
    <citation type="submission" date="2015-04" db="EMBL/GenBank/DDBJ databases">
        <title>The complete genome sequence of the hyperthermophilic, obligate iron-reducing archaeon Geoglobus ahangari strain 234T.</title>
        <authorList>
            <person name="Manzella M.P."/>
            <person name="Holmes D.E."/>
            <person name="Rocheleau J.M."/>
            <person name="Chung A."/>
            <person name="Reguera G."/>
            <person name="Kashefi K."/>
        </authorList>
    </citation>
    <scope>NUCLEOTIDE SEQUENCE [LARGE SCALE GENOMIC DNA]</scope>
    <source>
        <strain evidence="2 3">234</strain>
    </source>
</reference>
<proteinExistence type="predicted"/>
<evidence type="ECO:0000313" key="3">
    <source>
        <dbReference type="Proteomes" id="UP000034723"/>
    </source>
</evidence>
<feature type="domain" description="Restriction endonuclease type IV Mrr" evidence="1">
    <location>
        <begin position="5"/>
        <end position="59"/>
    </location>
</feature>
<dbReference type="InterPro" id="IPR011335">
    <property type="entry name" value="Restrct_endonuc-II-like"/>
</dbReference>
<dbReference type="KEGG" id="gah:GAH_00457"/>
<dbReference type="InterPro" id="IPR007560">
    <property type="entry name" value="Restrct_endonuc_IV_Mrr"/>
</dbReference>
<accession>A0A0F7DC43</accession>
<gene>
    <name evidence="2" type="ORF">GAH_00457</name>
</gene>
<dbReference type="RefSeq" id="WP_048094498.1">
    <property type="nucleotide sequence ID" value="NZ_CP011267.1"/>
</dbReference>
<dbReference type="Proteomes" id="UP000034723">
    <property type="component" value="Chromosome"/>
</dbReference>
<protein>
    <submittedName>
        <fullName evidence="2">Nuclease-related domain</fullName>
    </submittedName>
</protein>